<feature type="compositionally biased region" description="Basic and acidic residues" evidence="1">
    <location>
        <begin position="69"/>
        <end position="82"/>
    </location>
</feature>
<reference evidence="3" key="1">
    <citation type="submission" date="2017-05" db="EMBL/GenBank/DDBJ databases">
        <authorList>
            <person name="Song R."/>
            <person name="Chenine A.L."/>
            <person name="Ruprecht R.M."/>
        </authorList>
    </citation>
    <scope>NUCLEOTIDE SEQUENCE [LARGE SCALE GENOMIC DNA]</scope>
</reference>
<evidence type="ECO:0000313" key="3">
    <source>
        <dbReference type="Proteomes" id="UP000245764"/>
    </source>
</evidence>
<protein>
    <submittedName>
        <fullName evidence="2">Uncharacterized protein</fullName>
    </submittedName>
</protein>
<proteinExistence type="predicted"/>
<dbReference type="EMBL" id="LT854254">
    <property type="protein sequence ID" value="SMR46796.1"/>
    <property type="molecule type" value="Genomic_DNA"/>
</dbReference>
<organism evidence="2 3">
    <name type="scientific">Zymoseptoria tritici ST99CH_1E4</name>
    <dbReference type="NCBI Taxonomy" id="1276532"/>
    <lineage>
        <taxon>Eukaryota</taxon>
        <taxon>Fungi</taxon>
        <taxon>Dikarya</taxon>
        <taxon>Ascomycota</taxon>
        <taxon>Pezizomycotina</taxon>
        <taxon>Dothideomycetes</taxon>
        <taxon>Dothideomycetidae</taxon>
        <taxon>Mycosphaerellales</taxon>
        <taxon>Mycosphaerellaceae</taxon>
        <taxon>Zymoseptoria</taxon>
    </lineage>
</organism>
<feature type="compositionally biased region" description="Polar residues" evidence="1">
    <location>
        <begin position="1"/>
        <end position="26"/>
    </location>
</feature>
<gene>
    <name evidence="2" type="ORF">ZT1E4_G3414</name>
</gene>
<feature type="region of interest" description="Disordered" evidence="1">
    <location>
        <begin position="1"/>
        <end position="102"/>
    </location>
</feature>
<evidence type="ECO:0000256" key="1">
    <source>
        <dbReference type="SAM" id="MobiDB-lite"/>
    </source>
</evidence>
<name>A0A2H1FZX0_ZYMTR</name>
<dbReference type="Proteomes" id="UP000245764">
    <property type="component" value="Chromosome 2"/>
</dbReference>
<accession>A0A2H1FZX0</accession>
<dbReference type="AlphaFoldDB" id="A0A2H1FZX0"/>
<sequence length="184" mass="19924">MQGQDRSPTSSSATIQGDGYNPSTRDASPERVVSTPIRATASREEKVQVHHTPKPGTPPRGPVVPETPQTDRGHHNDPHSDATTHVSATEPPSSPPATRRIDLPTHPLALAACLIKYRSDHGIHEAWLYNLEANGVTPNDITTATPNELVWLGVPPGQGRHLQQYVVAFMAGVWDPQSVFDAML</sequence>
<evidence type="ECO:0000313" key="2">
    <source>
        <dbReference type="EMBL" id="SMR46796.1"/>
    </source>
</evidence>